<dbReference type="PROSITE" id="PS50267">
    <property type="entry name" value="NA_NEUROTRAN_SYMP_3"/>
    <property type="match status" value="1"/>
</dbReference>
<proteinExistence type="inferred from homology"/>
<dbReference type="OrthoDB" id="6581954at2759"/>
<keyword evidence="6 11" id="KW-0472">Membrane</keyword>
<dbReference type="Proteomes" id="UP000054324">
    <property type="component" value="Unassembled WGS sequence"/>
</dbReference>
<comment type="subcellular location">
    <subcellularLocation>
        <location evidence="1">Membrane</location>
        <topology evidence="1">Multi-pass membrane protein</topology>
    </subcellularLocation>
</comment>
<dbReference type="GO" id="GO:0005283">
    <property type="term" value="F:amino acid:sodium symporter activity"/>
    <property type="evidence" value="ECO:0007669"/>
    <property type="project" value="TreeGrafter"/>
</dbReference>
<dbReference type="CTD" id="20328210"/>
<dbReference type="InterPro" id="IPR037272">
    <property type="entry name" value="SNS_sf"/>
</dbReference>
<evidence type="ECO:0000256" key="10">
    <source>
        <dbReference type="SAM" id="MobiDB-lite"/>
    </source>
</evidence>
<keyword evidence="8" id="KW-0915">Sodium</keyword>
<dbReference type="GO" id="GO:0015179">
    <property type="term" value="F:L-amino acid transmembrane transporter activity"/>
    <property type="evidence" value="ECO:0007669"/>
    <property type="project" value="TreeGrafter"/>
</dbReference>
<feature type="region of interest" description="Disordered" evidence="10">
    <location>
        <begin position="1"/>
        <end position="43"/>
    </location>
</feature>
<dbReference type="PANTHER" id="PTHR11616:SF321">
    <property type="entry name" value="SODIUM-DEPENDENT NUTRIENT AMINO ACID TRANSPORTER 1-RELATED"/>
    <property type="match status" value="1"/>
</dbReference>
<dbReference type="KEGG" id="ovi:T265_14044"/>
<dbReference type="PRINTS" id="PR00176">
    <property type="entry name" value="NANEUSMPORT"/>
</dbReference>
<dbReference type="GO" id="GO:0005886">
    <property type="term" value="C:plasma membrane"/>
    <property type="evidence" value="ECO:0007669"/>
    <property type="project" value="TreeGrafter"/>
</dbReference>
<keyword evidence="7" id="KW-0325">Glycoprotein</keyword>
<dbReference type="RefSeq" id="XP_009170056.1">
    <property type="nucleotide sequence ID" value="XM_009171792.1"/>
</dbReference>
<comment type="similarity">
    <text evidence="2">Belongs to the sodium:neurotransmitter symporter (SNF) (TC 2.A.22) family.</text>
</comment>
<gene>
    <name evidence="12" type="ORF">T265_14044</name>
</gene>
<evidence type="ECO:0000256" key="8">
    <source>
        <dbReference type="PIRSR" id="PIRSR600175-1"/>
    </source>
</evidence>
<dbReference type="PANTHER" id="PTHR11616">
    <property type="entry name" value="SODIUM/CHLORIDE DEPENDENT TRANSPORTER"/>
    <property type="match status" value="1"/>
</dbReference>
<evidence type="ECO:0000256" key="11">
    <source>
        <dbReference type="SAM" id="Phobius"/>
    </source>
</evidence>
<dbReference type="AlphaFoldDB" id="A0A075ADR3"/>
<evidence type="ECO:0000256" key="1">
    <source>
        <dbReference type="ARBA" id="ARBA00004141"/>
    </source>
</evidence>
<dbReference type="EMBL" id="KL596753">
    <property type="protein sequence ID" value="KER26209.1"/>
    <property type="molecule type" value="Genomic_DNA"/>
</dbReference>
<dbReference type="SUPFAM" id="SSF161070">
    <property type="entry name" value="SNF-like"/>
    <property type="match status" value="1"/>
</dbReference>
<feature type="compositionally biased region" description="Basic and acidic residues" evidence="10">
    <location>
        <begin position="34"/>
        <end position="43"/>
    </location>
</feature>
<feature type="transmembrane region" description="Helical" evidence="11">
    <location>
        <begin position="125"/>
        <end position="155"/>
    </location>
</feature>
<dbReference type="InterPro" id="IPR000175">
    <property type="entry name" value="Na/ntran_symport"/>
</dbReference>
<evidence type="ECO:0000256" key="3">
    <source>
        <dbReference type="ARBA" id="ARBA00022448"/>
    </source>
</evidence>
<keyword evidence="5 11" id="KW-1133">Transmembrane helix</keyword>
<keyword evidence="13" id="KW-1185">Reference proteome</keyword>
<feature type="transmembrane region" description="Helical" evidence="11">
    <location>
        <begin position="54"/>
        <end position="72"/>
    </location>
</feature>
<evidence type="ECO:0000256" key="7">
    <source>
        <dbReference type="ARBA" id="ARBA00023180"/>
    </source>
</evidence>
<keyword evidence="3" id="KW-0813">Transport</keyword>
<feature type="compositionally biased region" description="Basic and acidic residues" evidence="10">
    <location>
        <begin position="12"/>
        <end position="22"/>
    </location>
</feature>
<feature type="disulfide bond" evidence="9">
    <location>
        <begin position="168"/>
        <end position="177"/>
    </location>
</feature>
<feature type="non-terminal residue" evidence="12">
    <location>
        <position position="184"/>
    </location>
</feature>
<evidence type="ECO:0000256" key="9">
    <source>
        <dbReference type="PIRSR" id="PIRSR600175-2"/>
    </source>
</evidence>
<keyword evidence="4 11" id="KW-0812">Transmembrane</keyword>
<evidence type="ECO:0000313" key="13">
    <source>
        <dbReference type="Proteomes" id="UP000054324"/>
    </source>
</evidence>
<evidence type="ECO:0000256" key="6">
    <source>
        <dbReference type="ARBA" id="ARBA00023136"/>
    </source>
</evidence>
<dbReference type="PROSITE" id="PS00754">
    <property type="entry name" value="NA_NEUROTRAN_SYMP_2"/>
    <property type="match status" value="1"/>
</dbReference>
<accession>A0A075ADR3</accession>
<dbReference type="STRING" id="6198.A0A075ADR3"/>
<feature type="binding site" evidence="8">
    <location>
        <position position="63"/>
    </location>
    <ligand>
        <name>Na(+)</name>
        <dbReference type="ChEBI" id="CHEBI:29101"/>
        <label>1</label>
    </ligand>
</feature>
<name>A0A075ADR3_OPIVI</name>
<evidence type="ECO:0008006" key="14">
    <source>
        <dbReference type="Google" id="ProtNLM"/>
    </source>
</evidence>
<dbReference type="GeneID" id="20328210"/>
<sequence>MSETPLSPLSEAGKEETYRVEGVDTPNSTSGDSGHFELHDRSGSKDPQSLWRSYLEFVQFSLGFSANLGTIWRFPYVLLSSSGGAFLIAYFVCLLLIGMPLFFLESVIGQTSGLSATRVFTMVPIFQGIGFCMMASCSVISIYYSVIMTWTIYYFGMSFQWYVPWSTCGNSWNTKDCCVYNDID</sequence>
<keyword evidence="8" id="KW-0479">Metal-binding</keyword>
<evidence type="ECO:0000256" key="2">
    <source>
        <dbReference type="ARBA" id="ARBA00006459"/>
    </source>
</evidence>
<evidence type="ECO:0000313" key="12">
    <source>
        <dbReference type="EMBL" id="KER26209.1"/>
    </source>
</evidence>
<dbReference type="GO" id="GO:0089718">
    <property type="term" value="P:amino acid import across plasma membrane"/>
    <property type="evidence" value="ECO:0007669"/>
    <property type="project" value="TreeGrafter"/>
</dbReference>
<organism evidence="12 13">
    <name type="scientific">Opisthorchis viverrini</name>
    <name type="common">Southeast Asian liver fluke</name>
    <dbReference type="NCBI Taxonomy" id="6198"/>
    <lineage>
        <taxon>Eukaryota</taxon>
        <taxon>Metazoa</taxon>
        <taxon>Spiralia</taxon>
        <taxon>Lophotrochozoa</taxon>
        <taxon>Platyhelminthes</taxon>
        <taxon>Trematoda</taxon>
        <taxon>Digenea</taxon>
        <taxon>Opisthorchiida</taxon>
        <taxon>Opisthorchiata</taxon>
        <taxon>Opisthorchiidae</taxon>
        <taxon>Opisthorchis</taxon>
    </lineage>
</organism>
<evidence type="ECO:0000256" key="5">
    <source>
        <dbReference type="ARBA" id="ARBA00022989"/>
    </source>
</evidence>
<dbReference type="GO" id="GO:0046872">
    <property type="term" value="F:metal ion binding"/>
    <property type="evidence" value="ECO:0007669"/>
    <property type="project" value="UniProtKB-KW"/>
</dbReference>
<keyword evidence="9" id="KW-1015">Disulfide bond</keyword>
<dbReference type="Pfam" id="PF00209">
    <property type="entry name" value="SNF"/>
    <property type="match status" value="1"/>
</dbReference>
<feature type="transmembrane region" description="Helical" evidence="11">
    <location>
        <begin position="84"/>
        <end position="104"/>
    </location>
</feature>
<protein>
    <recommendedName>
        <fullName evidence="14">Transporter</fullName>
    </recommendedName>
</protein>
<reference evidence="12 13" key="1">
    <citation type="submission" date="2013-11" db="EMBL/GenBank/DDBJ databases">
        <title>Opisthorchis viverrini - life in the bile duct.</title>
        <authorList>
            <person name="Young N.D."/>
            <person name="Nagarajan N."/>
            <person name="Lin S.J."/>
            <person name="Korhonen P.K."/>
            <person name="Jex A.R."/>
            <person name="Hall R.S."/>
            <person name="Safavi-Hemami H."/>
            <person name="Kaewkong W."/>
            <person name="Bertrand D."/>
            <person name="Gao S."/>
            <person name="Seet Q."/>
            <person name="Wongkham S."/>
            <person name="Teh B.T."/>
            <person name="Wongkham C."/>
            <person name="Intapan P.M."/>
            <person name="Maleewong W."/>
            <person name="Yang X."/>
            <person name="Hu M."/>
            <person name="Wang Z."/>
            <person name="Hofmann A."/>
            <person name="Sternberg P.W."/>
            <person name="Tan P."/>
            <person name="Wang J."/>
            <person name="Gasser R.B."/>
        </authorList>
    </citation>
    <scope>NUCLEOTIDE SEQUENCE [LARGE SCALE GENOMIC DNA]</scope>
</reference>
<evidence type="ECO:0000256" key="4">
    <source>
        <dbReference type="ARBA" id="ARBA00022692"/>
    </source>
</evidence>